<accession>A0A0F9HRG0</accession>
<keyword evidence="2" id="KW-0812">Transmembrane</keyword>
<dbReference type="InterPro" id="IPR015943">
    <property type="entry name" value="WD40/YVTN_repeat-like_dom_sf"/>
</dbReference>
<keyword evidence="1" id="KW-0732">Signal</keyword>
<feature type="domain" description="YNCE-like beta-propeller" evidence="3">
    <location>
        <begin position="33"/>
        <end position="340"/>
    </location>
</feature>
<keyword evidence="2" id="KW-1133">Transmembrane helix</keyword>
<feature type="transmembrane region" description="Helical" evidence="2">
    <location>
        <begin position="7"/>
        <end position="25"/>
    </location>
</feature>
<organism evidence="4">
    <name type="scientific">marine sediment metagenome</name>
    <dbReference type="NCBI Taxonomy" id="412755"/>
    <lineage>
        <taxon>unclassified sequences</taxon>
        <taxon>metagenomes</taxon>
        <taxon>ecological metagenomes</taxon>
    </lineage>
</organism>
<evidence type="ECO:0000313" key="4">
    <source>
        <dbReference type="EMBL" id="KKM17951.1"/>
    </source>
</evidence>
<dbReference type="EMBL" id="LAZR01014333">
    <property type="protein sequence ID" value="KKM17951.1"/>
    <property type="molecule type" value="Genomic_DNA"/>
</dbReference>
<dbReference type="PANTHER" id="PTHR47197:SF3">
    <property type="entry name" value="DIHYDRO-HEME D1 DEHYDROGENASE"/>
    <property type="match status" value="1"/>
</dbReference>
<keyword evidence="2" id="KW-0472">Membrane</keyword>
<name>A0A0F9HRG0_9ZZZZ</name>
<dbReference type="InterPro" id="IPR011964">
    <property type="entry name" value="YVTN_b-propeller_repeat"/>
</dbReference>
<evidence type="ECO:0000256" key="1">
    <source>
        <dbReference type="ARBA" id="ARBA00022729"/>
    </source>
</evidence>
<sequence>MLKRLRLFNIGIFIFCMSATSWIFASVSHADEKQASFDPKSVVFVTNRDSSDITIIDMKTDKIIDRIACGDWSNPHMAVPTLDGKYLLATGTNSNFVAIIDLKTREVSKVRLGLMPEHFDITSDGKYAYIGNMGIGAVSVVDIEEKKEISRISGFFEPHGIVCLPNSSKVYVSNMGAHEVGVIDVEKQLLAKRLEVGSAYVMARVDMDNKMSEIVGIANPTLTIDGRYAYAADGDSNQVAVIDTIDDSVVTTIPVGDEPWRAYASPDGTKMVVPNNGDQTVSVIDTKTNKVIATFPGGEDMTGVNFVNGGKKAYVISRAENAVYVIDMERMKELKRIKLGLDLDLETASTTPDGKKVYIAASRRNSVYVLDADTDNYKEIPNVGLSPWAVTIIGGANYCH</sequence>
<evidence type="ECO:0000259" key="3">
    <source>
        <dbReference type="Pfam" id="PF21783"/>
    </source>
</evidence>
<dbReference type="Gene3D" id="2.130.10.10">
    <property type="entry name" value="YVTN repeat-like/Quinoprotein amine dehydrogenase"/>
    <property type="match status" value="3"/>
</dbReference>
<dbReference type="NCBIfam" id="TIGR02276">
    <property type="entry name" value="beta_rpt_yvtn"/>
    <property type="match status" value="3"/>
</dbReference>
<dbReference type="InterPro" id="IPR048433">
    <property type="entry name" value="YNCE-like_beta-prop"/>
</dbReference>
<protein>
    <recommendedName>
        <fullName evidence="3">YNCE-like beta-propeller domain-containing protein</fullName>
    </recommendedName>
</protein>
<evidence type="ECO:0000256" key="2">
    <source>
        <dbReference type="SAM" id="Phobius"/>
    </source>
</evidence>
<dbReference type="PANTHER" id="PTHR47197">
    <property type="entry name" value="PROTEIN NIRF"/>
    <property type="match status" value="1"/>
</dbReference>
<proteinExistence type="predicted"/>
<dbReference type="InterPro" id="IPR011048">
    <property type="entry name" value="Haem_d1_sf"/>
</dbReference>
<dbReference type="SUPFAM" id="SSF51004">
    <property type="entry name" value="C-terminal (heme d1) domain of cytochrome cd1-nitrite reductase"/>
    <property type="match status" value="2"/>
</dbReference>
<comment type="caution">
    <text evidence="4">The sequence shown here is derived from an EMBL/GenBank/DDBJ whole genome shotgun (WGS) entry which is preliminary data.</text>
</comment>
<gene>
    <name evidence="4" type="ORF">LCGC14_1670580</name>
</gene>
<reference evidence="4" key="1">
    <citation type="journal article" date="2015" name="Nature">
        <title>Complex archaea that bridge the gap between prokaryotes and eukaryotes.</title>
        <authorList>
            <person name="Spang A."/>
            <person name="Saw J.H."/>
            <person name="Jorgensen S.L."/>
            <person name="Zaremba-Niedzwiedzka K."/>
            <person name="Martijn J."/>
            <person name="Lind A.E."/>
            <person name="van Eijk R."/>
            <person name="Schleper C."/>
            <person name="Guy L."/>
            <person name="Ettema T.J."/>
        </authorList>
    </citation>
    <scope>NUCLEOTIDE SEQUENCE</scope>
</reference>
<dbReference type="Pfam" id="PF21783">
    <property type="entry name" value="YNCE"/>
    <property type="match status" value="1"/>
</dbReference>
<dbReference type="InterPro" id="IPR051200">
    <property type="entry name" value="Host-pathogen_enzymatic-act"/>
</dbReference>
<dbReference type="AlphaFoldDB" id="A0A0F9HRG0"/>